<dbReference type="AlphaFoldDB" id="A0A4U6BRE4"/>
<reference evidence="1" key="1">
    <citation type="submission" date="2019-04" db="EMBL/GenBank/DDBJ databases">
        <title>Whole genome sequencing of cave bacteria.</title>
        <authorList>
            <person name="Gan H.M."/>
            <person name="Barton H."/>
            <person name="Savka M.A."/>
        </authorList>
    </citation>
    <scope>NUCLEOTIDE SEQUENCE [LARGE SCALE GENOMIC DNA]</scope>
    <source>
        <strain evidence="1">LC387</strain>
    </source>
</reference>
<accession>A0A4U6BRE4</accession>
<protein>
    <recommendedName>
        <fullName evidence="3">DUF2783 domain-containing protein</fullName>
    </recommendedName>
</protein>
<dbReference type="Proteomes" id="UP000034832">
    <property type="component" value="Unassembled WGS sequence"/>
</dbReference>
<gene>
    <name evidence="1" type="ORF">YH63_017685</name>
</gene>
<dbReference type="EMBL" id="LBIA02000001">
    <property type="protein sequence ID" value="TKT73107.1"/>
    <property type="molecule type" value="Genomic_DNA"/>
</dbReference>
<sequence>MSASEIASRHFAAALAEAKAAGLDDDGVCRSLLGLIVAKYLETRSVSDVQSELHFLADNCDPDADFAFMRP</sequence>
<keyword evidence="2" id="KW-1185">Reference proteome</keyword>
<dbReference type="OrthoDB" id="8127628at2"/>
<evidence type="ECO:0008006" key="3">
    <source>
        <dbReference type="Google" id="ProtNLM"/>
    </source>
</evidence>
<name>A0A4U6BRE4_9BRAD</name>
<evidence type="ECO:0000313" key="2">
    <source>
        <dbReference type="Proteomes" id="UP000034832"/>
    </source>
</evidence>
<dbReference type="RefSeq" id="WP_046829428.1">
    <property type="nucleotide sequence ID" value="NZ_LBIA02000001.1"/>
</dbReference>
<organism evidence="1 2">
    <name type="scientific">Afipia massiliensis</name>
    <dbReference type="NCBI Taxonomy" id="211460"/>
    <lineage>
        <taxon>Bacteria</taxon>
        <taxon>Pseudomonadati</taxon>
        <taxon>Pseudomonadota</taxon>
        <taxon>Alphaproteobacteria</taxon>
        <taxon>Hyphomicrobiales</taxon>
        <taxon>Nitrobacteraceae</taxon>
        <taxon>Afipia</taxon>
    </lineage>
</organism>
<dbReference type="STRING" id="211460.YH63_01370"/>
<comment type="caution">
    <text evidence="1">The sequence shown here is derived from an EMBL/GenBank/DDBJ whole genome shotgun (WGS) entry which is preliminary data.</text>
</comment>
<evidence type="ECO:0000313" key="1">
    <source>
        <dbReference type="EMBL" id="TKT73107.1"/>
    </source>
</evidence>
<proteinExistence type="predicted"/>